<dbReference type="InterPro" id="IPR036770">
    <property type="entry name" value="Ankyrin_rpt-contain_sf"/>
</dbReference>
<dbReference type="SMART" id="SM00248">
    <property type="entry name" value="ANK"/>
    <property type="match status" value="3"/>
</dbReference>
<accession>A0A8J2MFJ0</accession>
<feature type="transmembrane region" description="Helical" evidence="4">
    <location>
        <begin position="12"/>
        <end position="30"/>
    </location>
</feature>
<dbReference type="Pfam" id="PF12796">
    <property type="entry name" value="Ank_2"/>
    <property type="match status" value="1"/>
</dbReference>
<keyword evidence="4" id="KW-0812">Transmembrane</keyword>
<evidence type="ECO:0000256" key="2">
    <source>
        <dbReference type="ARBA" id="ARBA00023043"/>
    </source>
</evidence>
<evidence type="ECO:0000256" key="4">
    <source>
        <dbReference type="SAM" id="Phobius"/>
    </source>
</evidence>
<feature type="repeat" description="ANK" evidence="3">
    <location>
        <begin position="90"/>
        <end position="122"/>
    </location>
</feature>
<organism evidence="5 6">
    <name type="scientific">Cotesia congregata</name>
    <name type="common">Parasitoid wasp</name>
    <name type="synonym">Apanteles congregatus</name>
    <dbReference type="NCBI Taxonomy" id="51543"/>
    <lineage>
        <taxon>Eukaryota</taxon>
        <taxon>Metazoa</taxon>
        <taxon>Ecdysozoa</taxon>
        <taxon>Arthropoda</taxon>
        <taxon>Hexapoda</taxon>
        <taxon>Insecta</taxon>
        <taxon>Pterygota</taxon>
        <taxon>Neoptera</taxon>
        <taxon>Endopterygota</taxon>
        <taxon>Hymenoptera</taxon>
        <taxon>Apocrita</taxon>
        <taxon>Ichneumonoidea</taxon>
        <taxon>Braconidae</taxon>
        <taxon>Microgastrinae</taxon>
        <taxon>Cotesia</taxon>
    </lineage>
</organism>
<reference evidence="5" key="1">
    <citation type="submission" date="2021-04" db="EMBL/GenBank/DDBJ databases">
        <authorList>
            <person name="Chebbi M.A.C M."/>
        </authorList>
    </citation>
    <scope>NUCLEOTIDE SEQUENCE</scope>
</reference>
<keyword evidence="2 3" id="KW-0040">ANK repeat</keyword>
<keyword evidence="1" id="KW-0677">Repeat</keyword>
<dbReference type="GO" id="GO:0045944">
    <property type="term" value="P:positive regulation of transcription by RNA polymerase II"/>
    <property type="evidence" value="ECO:0007669"/>
    <property type="project" value="TreeGrafter"/>
</dbReference>
<keyword evidence="4" id="KW-0472">Membrane</keyword>
<evidence type="ECO:0000313" key="6">
    <source>
        <dbReference type="Proteomes" id="UP000786811"/>
    </source>
</evidence>
<dbReference type="PANTHER" id="PTHR24193:SF121">
    <property type="entry name" value="ADA2A-CONTAINING COMPLEX COMPONENT 3, ISOFORM D"/>
    <property type="match status" value="1"/>
</dbReference>
<dbReference type="Gene3D" id="1.25.40.20">
    <property type="entry name" value="Ankyrin repeat-containing domain"/>
    <property type="match status" value="1"/>
</dbReference>
<sequence>MNDTRCTVQIYFKNFIVIPFTGICVITSYIKMTEELDCSTHHVNLLHKAVADDDIEEVQNLLDLGEDINAVCHYPLTFTKKKYGVFKTNTNCTPLHLAVSQNNKKIVELLLLNKAVVDIEANSQDSEEESSIIEMYFTRNPLLLAIANRNEDKNGADVNYKSSYGETALGLSLEINDQQLTEIILNAGADCKVH</sequence>
<evidence type="ECO:0000256" key="3">
    <source>
        <dbReference type="PROSITE-ProRule" id="PRU00023"/>
    </source>
</evidence>
<keyword evidence="6" id="KW-1185">Reference proteome</keyword>
<dbReference type="InterPro" id="IPR002110">
    <property type="entry name" value="Ankyrin_rpt"/>
</dbReference>
<dbReference type="GO" id="GO:0000976">
    <property type="term" value="F:transcription cis-regulatory region binding"/>
    <property type="evidence" value="ECO:0007669"/>
    <property type="project" value="TreeGrafter"/>
</dbReference>
<evidence type="ECO:0000313" key="5">
    <source>
        <dbReference type="EMBL" id="CAG5088250.1"/>
    </source>
</evidence>
<protein>
    <submittedName>
        <fullName evidence="5">Uncharacterized protein</fullName>
    </submittedName>
</protein>
<dbReference type="PROSITE" id="PS50297">
    <property type="entry name" value="ANK_REP_REGION"/>
    <property type="match status" value="1"/>
</dbReference>
<keyword evidence="4" id="KW-1133">Transmembrane helix</keyword>
<dbReference type="OrthoDB" id="194358at2759"/>
<name>A0A8J2MFJ0_COTCN</name>
<dbReference type="InterPro" id="IPR050663">
    <property type="entry name" value="Ankyrin-SOCS_Box"/>
</dbReference>
<proteinExistence type="predicted"/>
<dbReference type="Proteomes" id="UP000786811">
    <property type="component" value="Unassembled WGS sequence"/>
</dbReference>
<comment type="caution">
    <text evidence="5">The sequence shown here is derived from an EMBL/GenBank/DDBJ whole genome shotgun (WGS) entry which is preliminary data.</text>
</comment>
<dbReference type="AlphaFoldDB" id="A0A8J2MFJ0"/>
<dbReference type="SUPFAM" id="SSF48403">
    <property type="entry name" value="Ankyrin repeat"/>
    <property type="match status" value="1"/>
</dbReference>
<gene>
    <name evidence="5" type="ORF">HICCMSTLAB_LOCUS4775</name>
</gene>
<dbReference type="PANTHER" id="PTHR24193">
    <property type="entry name" value="ANKYRIN REPEAT PROTEIN"/>
    <property type="match status" value="1"/>
</dbReference>
<dbReference type="GO" id="GO:0005634">
    <property type="term" value="C:nucleus"/>
    <property type="evidence" value="ECO:0007669"/>
    <property type="project" value="TreeGrafter"/>
</dbReference>
<dbReference type="EMBL" id="CAJNRD030001119">
    <property type="protein sequence ID" value="CAG5088250.1"/>
    <property type="molecule type" value="Genomic_DNA"/>
</dbReference>
<dbReference type="PROSITE" id="PS50088">
    <property type="entry name" value="ANK_REPEAT"/>
    <property type="match status" value="1"/>
</dbReference>
<evidence type="ECO:0000256" key="1">
    <source>
        <dbReference type="ARBA" id="ARBA00022737"/>
    </source>
</evidence>